<dbReference type="NCBIfam" id="TIGR02198">
    <property type="entry name" value="rfaE_dom_I"/>
    <property type="match status" value="1"/>
</dbReference>
<dbReference type="PANTHER" id="PTHR46969">
    <property type="entry name" value="BIFUNCTIONAL PROTEIN HLDE"/>
    <property type="match status" value="1"/>
</dbReference>
<proteinExistence type="predicted"/>
<dbReference type="InterPro" id="IPR011913">
    <property type="entry name" value="RfaE_dom_I"/>
</dbReference>
<evidence type="ECO:0000313" key="4">
    <source>
        <dbReference type="EMBL" id="MBF5058582.1"/>
    </source>
</evidence>
<dbReference type="InterPro" id="IPR011611">
    <property type="entry name" value="PfkB_dom"/>
</dbReference>
<reference evidence="4 5" key="1">
    <citation type="submission" date="2020-01" db="EMBL/GenBank/DDBJ databases">
        <title>Draft genome sequence of Cand. Neptunochlamydia vexilliferae K9.</title>
        <authorList>
            <person name="Schulz F."/>
            <person name="Koestlbacher S."/>
            <person name="Wascher F."/>
            <person name="Pizzetti I."/>
            <person name="Horn M."/>
        </authorList>
    </citation>
    <scope>NUCLEOTIDE SEQUENCE [LARGE SCALE GENOMIC DNA]</scope>
    <source>
        <strain evidence="4 5">K9</strain>
    </source>
</reference>
<evidence type="ECO:0000256" key="2">
    <source>
        <dbReference type="ARBA" id="ARBA00022777"/>
    </source>
</evidence>
<comment type="caution">
    <text evidence="4">The sequence shown here is derived from an EMBL/GenBank/DDBJ whole genome shotgun (WGS) entry which is preliminary data.</text>
</comment>
<dbReference type="PANTHER" id="PTHR46969:SF1">
    <property type="entry name" value="BIFUNCTIONAL PROTEIN HLDE"/>
    <property type="match status" value="1"/>
</dbReference>
<dbReference type="EMBL" id="JAAEJV010000001">
    <property type="protein sequence ID" value="MBF5058582.1"/>
    <property type="molecule type" value="Genomic_DNA"/>
</dbReference>
<keyword evidence="5" id="KW-1185">Reference proteome</keyword>
<name>A0ABS0AYB1_9BACT</name>
<keyword evidence="1" id="KW-0808">Transferase</keyword>
<dbReference type="InterPro" id="IPR029056">
    <property type="entry name" value="Ribokinase-like"/>
</dbReference>
<dbReference type="RefSeq" id="WP_194846854.1">
    <property type="nucleotide sequence ID" value="NZ_JAAEJV010000001.1"/>
</dbReference>
<sequence length="443" mass="48059">MVIRSFSQLRRAKVLVLGDFMLDTYTTGRVERVSPEAPVPILHVQQTEDLPGGAGNVVLNLQTLGAEVIAVGRVGDDKEGLRLKQLLKEEGTDVSGIFTQKGVSTPLKNRLIAGGQQLIRVDQECISPLSSEVEEEVVTFIESHKGTFDVIAISDYAKGFLSHSLLQKVLGLAKEWGIPTIVDPKGNDFTKYQGATLVKPNYKEAVAASKLTPDADLDAIGEALLEEAGAEMIMVTRSEEGISLFERGKGRQDFPVKSREVKDVTGAGDTVLAMTTMTFASKLPLNEGLELSNVAAGIAIERLGCVPVSLSELAERLLETSVSNKIFDGNHIFALEQALIDKELTILGINTEEGVSSALFSQIQKLAKQKEGERLMIYLIDSDPDPDFLSILSSLHEVDFIVIQSDSLASLTEKVAPKRVYTLGSDGLLIKAPLSRLMLEQIK</sequence>
<protein>
    <submittedName>
        <fullName evidence="4">Bifunctional protein HldE</fullName>
    </submittedName>
</protein>
<evidence type="ECO:0000313" key="5">
    <source>
        <dbReference type="Proteomes" id="UP001194714"/>
    </source>
</evidence>
<evidence type="ECO:0000259" key="3">
    <source>
        <dbReference type="Pfam" id="PF00294"/>
    </source>
</evidence>
<dbReference type="SUPFAM" id="SSF53613">
    <property type="entry name" value="Ribokinase-like"/>
    <property type="match status" value="1"/>
</dbReference>
<dbReference type="Pfam" id="PF00294">
    <property type="entry name" value="PfkB"/>
    <property type="match status" value="1"/>
</dbReference>
<accession>A0ABS0AYB1</accession>
<dbReference type="CDD" id="cd01172">
    <property type="entry name" value="RfaE_like"/>
    <property type="match status" value="1"/>
</dbReference>
<dbReference type="Gene3D" id="3.40.1190.20">
    <property type="match status" value="1"/>
</dbReference>
<keyword evidence="2" id="KW-0418">Kinase</keyword>
<organism evidence="4 5">
    <name type="scientific">Candidatus Neptunichlamydia vexilliferae</name>
    <dbReference type="NCBI Taxonomy" id="1651774"/>
    <lineage>
        <taxon>Bacteria</taxon>
        <taxon>Pseudomonadati</taxon>
        <taxon>Chlamydiota</taxon>
        <taxon>Chlamydiia</taxon>
        <taxon>Parachlamydiales</taxon>
        <taxon>Simkaniaceae</taxon>
        <taxon>Candidatus Neptunichlamydia</taxon>
    </lineage>
</organism>
<evidence type="ECO:0000256" key="1">
    <source>
        <dbReference type="ARBA" id="ARBA00022679"/>
    </source>
</evidence>
<gene>
    <name evidence="4" type="ORF">NEPTK9_000079</name>
</gene>
<feature type="domain" description="Carbohydrate kinase PfkB" evidence="3">
    <location>
        <begin position="12"/>
        <end position="306"/>
    </location>
</feature>
<dbReference type="Proteomes" id="UP001194714">
    <property type="component" value="Unassembled WGS sequence"/>
</dbReference>